<reference evidence="2" key="1">
    <citation type="submission" date="2023-06" db="EMBL/GenBank/DDBJ databases">
        <title>Multi-omics analyses reveal the molecular pathogenesis toolkit of Lasiodiplodia hormozganensis, a cross-kingdom pathogen.</title>
        <authorList>
            <person name="Felix C."/>
            <person name="Meneses R."/>
            <person name="Goncalves M.F.M."/>
            <person name="Tilleman L."/>
            <person name="Duarte A.S."/>
            <person name="Jorrin-Novo J.V."/>
            <person name="Van De Peer Y."/>
            <person name="Deforce D."/>
            <person name="Van Nieuwerburgh F."/>
            <person name="Esteves A.C."/>
            <person name="Alves A."/>
        </authorList>
    </citation>
    <scope>NUCLEOTIDE SEQUENCE</scope>
    <source>
        <strain evidence="2">CBS 339.90</strain>
    </source>
</reference>
<evidence type="ECO:0000313" key="2">
    <source>
        <dbReference type="EMBL" id="KAK0618643.1"/>
    </source>
</evidence>
<dbReference type="Pfam" id="PF00651">
    <property type="entry name" value="BTB"/>
    <property type="match status" value="1"/>
</dbReference>
<dbReference type="SUPFAM" id="SSF54695">
    <property type="entry name" value="POZ domain"/>
    <property type="match status" value="1"/>
</dbReference>
<name>A0AA39WNF8_9PEZI</name>
<dbReference type="PROSITE" id="PS50097">
    <property type="entry name" value="BTB"/>
    <property type="match status" value="1"/>
</dbReference>
<dbReference type="InterPro" id="IPR000210">
    <property type="entry name" value="BTB/POZ_dom"/>
</dbReference>
<evidence type="ECO:0000259" key="1">
    <source>
        <dbReference type="PROSITE" id="PS50097"/>
    </source>
</evidence>
<dbReference type="InterPro" id="IPR011333">
    <property type="entry name" value="SKP1/BTB/POZ_sf"/>
</dbReference>
<proteinExistence type="predicted"/>
<feature type="domain" description="BTB" evidence="1">
    <location>
        <begin position="27"/>
        <end position="94"/>
    </location>
</feature>
<organism evidence="2 3">
    <name type="scientific">Lasiodiplodia hormozganensis</name>
    <dbReference type="NCBI Taxonomy" id="869390"/>
    <lineage>
        <taxon>Eukaryota</taxon>
        <taxon>Fungi</taxon>
        <taxon>Dikarya</taxon>
        <taxon>Ascomycota</taxon>
        <taxon>Pezizomycotina</taxon>
        <taxon>Dothideomycetes</taxon>
        <taxon>Dothideomycetes incertae sedis</taxon>
        <taxon>Botryosphaeriales</taxon>
        <taxon>Botryosphaeriaceae</taxon>
        <taxon>Lasiodiplodia</taxon>
    </lineage>
</organism>
<dbReference type="PANTHER" id="PTHR47843:SF5">
    <property type="entry name" value="BTB_POZ DOMAIN PROTEIN"/>
    <property type="match status" value="1"/>
</dbReference>
<dbReference type="AlphaFoldDB" id="A0AA39WNF8"/>
<dbReference type="CDD" id="cd18186">
    <property type="entry name" value="BTB_POZ_ZBTB_KLHL-like"/>
    <property type="match status" value="1"/>
</dbReference>
<sequence length="259" mass="29019">MPSKDFIKAQQLTLDGASRHFDTGLYSDLRIKDSNGHEYAVHRNIVCGQSPVLANACKTEHGFKTGVIDLEHDDPDAVKAMLEFMYTGSYKTEGDEIGITQTARIYALGEMYCVSELKEVAATQFKELSSTCWSHFDFANAVKIIYESIPSGSGVCTIREMAVSVIVEHYIALLDKPEFQTILEDFGALGMDILRVMASRKFEMPRKPKKYKCPGYNSYNYTSHEILVETGLTQLPGSYYCNTCRTSYAYGSLQPVEDD</sequence>
<dbReference type="Gene3D" id="3.30.710.10">
    <property type="entry name" value="Potassium Channel Kv1.1, Chain A"/>
    <property type="match status" value="1"/>
</dbReference>
<keyword evidence="3" id="KW-1185">Reference proteome</keyword>
<protein>
    <recommendedName>
        <fullName evidence="1">BTB domain-containing protein</fullName>
    </recommendedName>
</protein>
<dbReference type="EMBL" id="JAUJDW010000182">
    <property type="protein sequence ID" value="KAK0618643.1"/>
    <property type="molecule type" value="Genomic_DNA"/>
</dbReference>
<dbReference type="PANTHER" id="PTHR47843">
    <property type="entry name" value="BTB DOMAIN-CONTAINING PROTEIN-RELATED"/>
    <property type="match status" value="1"/>
</dbReference>
<comment type="caution">
    <text evidence="2">The sequence shown here is derived from an EMBL/GenBank/DDBJ whole genome shotgun (WGS) entry which is preliminary data.</text>
</comment>
<dbReference type="Proteomes" id="UP001175001">
    <property type="component" value="Unassembled WGS sequence"/>
</dbReference>
<accession>A0AA39WNF8</accession>
<evidence type="ECO:0000313" key="3">
    <source>
        <dbReference type="Proteomes" id="UP001175001"/>
    </source>
</evidence>
<gene>
    <name evidence="2" type="ORF">DIS24_g11662</name>
</gene>